<dbReference type="PANTHER" id="PTHR13871">
    <property type="entry name" value="THIOREDOXIN"/>
    <property type="match status" value="1"/>
</dbReference>
<organism evidence="9 10">
    <name type="scientific">Tagetes erecta</name>
    <name type="common">African marigold</name>
    <dbReference type="NCBI Taxonomy" id="13708"/>
    <lineage>
        <taxon>Eukaryota</taxon>
        <taxon>Viridiplantae</taxon>
        <taxon>Streptophyta</taxon>
        <taxon>Embryophyta</taxon>
        <taxon>Tracheophyta</taxon>
        <taxon>Spermatophyta</taxon>
        <taxon>Magnoliopsida</taxon>
        <taxon>eudicotyledons</taxon>
        <taxon>Gunneridae</taxon>
        <taxon>Pentapetalae</taxon>
        <taxon>asterids</taxon>
        <taxon>campanulids</taxon>
        <taxon>Asterales</taxon>
        <taxon>Asteraceae</taxon>
        <taxon>Asteroideae</taxon>
        <taxon>Heliantheae alliance</taxon>
        <taxon>Tageteae</taxon>
        <taxon>Tagetes</taxon>
    </lineage>
</organism>
<comment type="caution">
    <text evidence="9">The sequence shown here is derived from an EMBL/GenBank/DDBJ whole genome shotgun (WGS) entry which is preliminary data.</text>
</comment>
<dbReference type="CDD" id="cd03009">
    <property type="entry name" value="TryX_like_TryX_NRX"/>
    <property type="match status" value="1"/>
</dbReference>
<feature type="domain" description="Thioredoxin" evidence="8">
    <location>
        <begin position="24"/>
        <end position="211"/>
    </location>
</feature>
<keyword evidence="4" id="KW-0520">NAD</keyword>
<name>A0AAD8NN82_TARER</name>
<dbReference type="InterPro" id="IPR004146">
    <property type="entry name" value="DC1"/>
</dbReference>
<dbReference type="InterPro" id="IPR036249">
    <property type="entry name" value="Thioredoxin-like_sf"/>
</dbReference>
<dbReference type="Proteomes" id="UP001229421">
    <property type="component" value="Unassembled WGS sequence"/>
</dbReference>
<dbReference type="Pfam" id="PF13905">
    <property type="entry name" value="Thioredoxin_8"/>
    <property type="match status" value="2"/>
</dbReference>
<dbReference type="InterPro" id="IPR012336">
    <property type="entry name" value="Thioredoxin-like_fold"/>
</dbReference>
<comment type="catalytic activity">
    <reaction evidence="7">
        <text>[protein]-dithiol + NADP(+) = [protein]-disulfide + NADPH + H(+)</text>
        <dbReference type="Rhea" id="RHEA:18753"/>
        <dbReference type="Rhea" id="RHEA-COMP:10593"/>
        <dbReference type="Rhea" id="RHEA-COMP:10594"/>
        <dbReference type="ChEBI" id="CHEBI:15378"/>
        <dbReference type="ChEBI" id="CHEBI:29950"/>
        <dbReference type="ChEBI" id="CHEBI:50058"/>
        <dbReference type="ChEBI" id="CHEBI:57783"/>
        <dbReference type="ChEBI" id="CHEBI:58349"/>
        <dbReference type="EC" id="1.8.1.8"/>
    </reaction>
</comment>
<evidence type="ECO:0000313" key="10">
    <source>
        <dbReference type="Proteomes" id="UP001229421"/>
    </source>
</evidence>
<evidence type="ECO:0000256" key="3">
    <source>
        <dbReference type="ARBA" id="ARBA00023002"/>
    </source>
</evidence>
<evidence type="ECO:0000256" key="6">
    <source>
        <dbReference type="ARBA" id="ARBA00047388"/>
    </source>
</evidence>
<dbReference type="GO" id="GO:0004791">
    <property type="term" value="F:thioredoxin-disulfide reductase (NADPH) activity"/>
    <property type="evidence" value="ECO:0007669"/>
    <property type="project" value="InterPro"/>
</dbReference>
<dbReference type="AlphaFoldDB" id="A0AAD8NN82"/>
<comment type="similarity">
    <text evidence="5">Belongs to the nucleoredoxin family.</text>
</comment>
<keyword evidence="10" id="KW-1185">Reference proteome</keyword>
<dbReference type="InterPro" id="IPR046349">
    <property type="entry name" value="C1-like_sf"/>
</dbReference>
<reference evidence="9" key="1">
    <citation type="journal article" date="2023" name="bioRxiv">
        <title>Improved chromosome-level genome assembly for marigold (Tagetes erecta).</title>
        <authorList>
            <person name="Jiang F."/>
            <person name="Yuan L."/>
            <person name="Wang S."/>
            <person name="Wang H."/>
            <person name="Xu D."/>
            <person name="Wang A."/>
            <person name="Fan W."/>
        </authorList>
    </citation>
    <scope>NUCLEOTIDE SEQUENCE</scope>
    <source>
        <strain evidence="9">WSJ</strain>
        <tissue evidence="9">Leaf</tissue>
    </source>
</reference>
<evidence type="ECO:0000256" key="5">
    <source>
        <dbReference type="ARBA" id="ARBA00025782"/>
    </source>
</evidence>
<evidence type="ECO:0000256" key="7">
    <source>
        <dbReference type="ARBA" id="ARBA00047804"/>
    </source>
</evidence>
<sequence length="428" mass="48480">MQASDIFCCKVKKSETQARKRRVLLLSRKLIEVGLLIQGVMGGGAACESADFCKLNFKTVMEQQGIDHLLSGEQKVPLPLGKDKTICLLFSANWSRPCKAFIPQLVQAYNTLKDTRQELEIIFVSFDRDENGFKEHIKSMPWLVVPFDVNLQKFMGNVYKVNQIPSFIPLDVGTKLLAKDAVGLIKDYGADAFPFTKKRQEELKALDEAKREGGNLNELFANGTEDSFVYGKGGKIFASDLVGKTIGLYFGAHWCPPCRDFTSQLIEAYNDIKINKDQQFEVVFISTDRDFKEFELSISKMPWPAIPFNSKTRQDICRIFEVKWIPSLIFLGPSGKTVTTNGREMVSSYGARGFPFTEAKILEIETSLMKEKDGLPQQLKDIKHEHVLKLDMAKAYICDFCKKRGMFWAFSCDVCGYDLHPTCIEETL</sequence>
<gene>
    <name evidence="9" type="ORF">QVD17_31195</name>
</gene>
<proteinExistence type="inferred from homology"/>
<dbReference type="InterPro" id="IPR013766">
    <property type="entry name" value="Thioredoxin_domain"/>
</dbReference>
<dbReference type="Gene3D" id="3.40.30.10">
    <property type="entry name" value="Glutaredoxin"/>
    <property type="match status" value="2"/>
</dbReference>
<evidence type="ECO:0000313" key="9">
    <source>
        <dbReference type="EMBL" id="KAK1415414.1"/>
    </source>
</evidence>
<dbReference type="EMBL" id="JAUHHV010000008">
    <property type="protein sequence ID" value="KAK1415414.1"/>
    <property type="molecule type" value="Genomic_DNA"/>
</dbReference>
<dbReference type="SUPFAM" id="SSF57889">
    <property type="entry name" value="Cysteine-rich domain"/>
    <property type="match status" value="1"/>
</dbReference>
<comment type="catalytic activity">
    <reaction evidence="6">
        <text>[protein]-dithiol + NAD(+) = [protein]-disulfide + NADH + H(+)</text>
        <dbReference type="Rhea" id="RHEA:18749"/>
        <dbReference type="Rhea" id="RHEA-COMP:10593"/>
        <dbReference type="Rhea" id="RHEA-COMP:10594"/>
        <dbReference type="ChEBI" id="CHEBI:15378"/>
        <dbReference type="ChEBI" id="CHEBI:29950"/>
        <dbReference type="ChEBI" id="CHEBI:50058"/>
        <dbReference type="ChEBI" id="CHEBI:57540"/>
        <dbReference type="ChEBI" id="CHEBI:57945"/>
        <dbReference type="EC" id="1.8.1.8"/>
    </reaction>
</comment>
<dbReference type="InterPro" id="IPR052259">
    <property type="entry name" value="Nucleoredoxin-like"/>
</dbReference>
<keyword evidence="3" id="KW-0560">Oxidoreductase</keyword>
<dbReference type="PROSITE" id="PS51352">
    <property type="entry name" value="THIOREDOXIN_2"/>
    <property type="match status" value="1"/>
</dbReference>
<dbReference type="SUPFAM" id="SSF52833">
    <property type="entry name" value="Thioredoxin-like"/>
    <property type="match status" value="2"/>
</dbReference>
<evidence type="ECO:0000256" key="4">
    <source>
        <dbReference type="ARBA" id="ARBA00023027"/>
    </source>
</evidence>
<dbReference type="EC" id="1.8.1.8" evidence="1"/>
<evidence type="ECO:0000256" key="2">
    <source>
        <dbReference type="ARBA" id="ARBA00022737"/>
    </source>
</evidence>
<accession>A0AAD8NN82</accession>
<dbReference type="Pfam" id="PF03107">
    <property type="entry name" value="C1_2"/>
    <property type="match status" value="1"/>
</dbReference>
<evidence type="ECO:0000259" key="8">
    <source>
        <dbReference type="PROSITE" id="PS51352"/>
    </source>
</evidence>
<evidence type="ECO:0000256" key="1">
    <source>
        <dbReference type="ARBA" id="ARBA00012612"/>
    </source>
</evidence>
<keyword evidence="2" id="KW-0677">Repeat</keyword>
<protein>
    <recommendedName>
        <fullName evidence="1">protein-disulfide reductase</fullName>
        <ecNumber evidence="1">1.8.1.8</ecNumber>
    </recommendedName>
</protein>
<dbReference type="InterPro" id="IPR045870">
    <property type="entry name" value="TryX_NRX_thioredoxin_dom"/>
</dbReference>
<dbReference type="PANTHER" id="PTHR13871:SF81">
    <property type="entry name" value="NUCLEOREDOXIN 3-RELATED"/>
    <property type="match status" value="1"/>
</dbReference>